<dbReference type="InterPro" id="IPR002110">
    <property type="entry name" value="Ankyrin_rpt"/>
</dbReference>
<feature type="repeat" description="ANK" evidence="3">
    <location>
        <begin position="100"/>
        <end position="132"/>
    </location>
</feature>
<dbReference type="SUPFAM" id="SSF48403">
    <property type="entry name" value="Ankyrin repeat"/>
    <property type="match status" value="1"/>
</dbReference>
<evidence type="ECO:0000313" key="7">
    <source>
        <dbReference type="Proteomes" id="UP001162480"/>
    </source>
</evidence>
<dbReference type="EMBL" id="OX597842">
    <property type="protein sequence ID" value="CAI9743658.1"/>
    <property type="molecule type" value="Genomic_DNA"/>
</dbReference>
<evidence type="ECO:0000313" key="6">
    <source>
        <dbReference type="EMBL" id="CAI9743658.1"/>
    </source>
</evidence>
<feature type="region of interest" description="Disordered" evidence="4">
    <location>
        <begin position="194"/>
        <end position="251"/>
    </location>
</feature>
<dbReference type="Gene3D" id="1.25.40.20">
    <property type="entry name" value="Ankyrin repeat-containing domain"/>
    <property type="match status" value="1"/>
</dbReference>
<name>A0AA36BZT2_OCTVU</name>
<feature type="compositionally biased region" description="Basic and acidic residues" evidence="4">
    <location>
        <begin position="194"/>
        <end position="208"/>
    </location>
</feature>
<organism evidence="6 7">
    <name type="scientific">Octopus vulgaris</name>
    <name type="common">Common octopus</name>
    <dbReference type="NCBI Taxonomy" id="6645"/>
    <lineage>
        <taxon>Eukaryota</taxon>
        <taxon>Metazoa</taxon>
        <taxon>Spiralia</taxon>
        <taxon>Lophotrochozoa</taxon>
        <taxon>Mollusca</taxon>
        <taxon>Cephalopoda</taxon>
        <taxon>Coleoidea</taxon>
        <taxon>Octopodiformes</taxon>
        <taxon>Octopoda</taxon>
        <taxon>Incirrata</taxon>
        <taxon>Octopodidae</taxon>
        <taxon>Octopus</taxon>
    </lineage>
</organism>
<accession>A0AA36BZT2</accession>
<proteinExistence type="predicted"/>
<keyword evidence="1" id="KW-0677">Repeat</keyword>
<keyword evidence="2 3" id="KW-0040">ANK repeat</keyword>
<feature type="domain" description="SAM" evidence="5">
    <location>
        <begin position="379"/>
        <end position="444"/>
    </location>
</feature>
<dbReference type="PANTHER" id="PTHR24201:SF15">
    <property type="entry name" value="ANKYRIN REPEAT DOMAIN-CONTAINING PROTEIN 66"/>
    <property type="match status" value="1"/>
</dbReference>
<feature type="compositionally biased region" description="Polar residues" evidence="4">
    <location>
        <begin position="209"/>
        <end position="246"/>
    </location>
</feature>
<dbReference type="Gene3D" id="1.10.150.50">
    <property type="entry name" value="Transcription Factor, Ets-1"/>
    <property type="match status" value="1"/>
</dbReference>
<sequence length="456" mass="51566">MALEDKFHDAASRGNMDILTEGTKRELNQMNEDGITPTHCAAALWEHRRPASYLGTRSTTKAYLSFLSCHNKLHDLCKHTGVISFPVLHIKGNPEKADYLGQTALHHATKKGHIDCVTFLVNWGCNIWALDNSHHTAFDVSSVNNRRDIMKYLDQQQNIQLLKNRKTTEKMKEKAIAEYDKNVKRYEKLQQEAARKAEEENRKLREMQNRGQGNPTGKTTIRQKLKTLATSTKTRPSPFPHSTTGRSAVPKSDVFHETGNVTVHSPKGITRGSDVMYVNGQPESQMSNSIYEKEEQNSKVAGIFDRPGMGTMAFFNNPQVAAHSLFAGDESETRGKEQGHFASRPTALLSDSIIGDMQYNPKDLPWDDEIIGNLDDGENGLTKYSTLELFLVTYKLEDYFDVFSREKIDLDALMLLEDEDLKSLNVELGPQRKLKNAIEKRRNVLRNPGAMVDTRI</sequence>
<reference evidence="6" key="1">
    <citation type="submission" date="2023-08" db="EMBL/GenBank/DDBJ databases">
        <authorList>
            <person name="Alioto T."/>
            <person name="Alioto T."/>
            <person name="Gomez Garrido J."/>
        </authorList>
    </citation>
    <scope>NUCLEOTIDE SEQUENCE</scope>
</reference>
<dbReference type="Pfam" id="PF00536">
    <property type="entry name" value="SAM_1"/>
    <property type="match status" value="1"/>
</dbReference>
<gene>
    <name evidence="6" type="ORF">OCTVUL_1B001906</name>
</gene>
<evidence type="ECO:0000256" key="2">
    <source>
        <dbReference type="ARBA" id="ARBA00023043"/>
    </source>
</evidence>
<evidence type="ECO:0000256" key="4">
    <source>
        <dbReference type="SAM" id="MobiDB-lite"/>
    </source>
</evidence>
<dbReference type="InterPro" id="IPR050776">
    <property type="entry name" value="Ank_Repeat/CDKN_Inhibitor"/>
</dbReference>
<evidence type="ECO:0000256" key="3">
    <source>
        <dbReference type="PROSITE-ProRule" id="PRU00023"/>
    </source>
</evidence>
<dbReference type="InterPro" id="IPR001660">
    <property type="entry name" value="SAM"/>
</dbReference>
<dbReference type="PROSITE" id="PS50088">
    <property type="entry name" value="ANK_REPEAT"/>
    <property type="match status" value="1"/>
</dbReference>
<evidence type="ECO:0000259" key="5">
    <source>
        <dbReference type="SMART" id="SM00454"/>
    </source>
</evidence>
<evidence type="ECO:0000256" key="1">
    <source>
        <dbReference type="ARBA" id="ARBA00022737"/>
    </source>
</evidence>
<dbReference type="InterPro" id="IPR036770">
    <property type="entry name" value="Ankyrin_rpt-contain_sf"/>
</dbReference>
<dbReference type="PROSITE" id="PS50297">
    <property type="entry name" value="ANK_REP_REGION"/>
    <property type="match status" value="1"/>
</dbReference>
<dbReference type="Pfam" id="PF12796">
    <property type="entry name" value="Ank_2"/>
    <property type="match status" value="1"/>
</dbReference>
<dbReference type="Proteomes" id="UP001162480">
    <property type="component" value="Chromosome 29"/>
</dbReference>
<keyword evidence="7" id="KW-1185">Reference proteome</keyword>
<dbReference type="InterPro" id="IPR013761">
    <property type="entry name" value="SAM/pointed_sf"/>
</dbReference>
<dbReference type="SUPFAM" id="SSF47769">
    <property type="entry name" value="SAM/Pointed domain"/>
    <property type="match status" value="1"/>
</dbReference>
<dbReference type="SMART" id="SM00454">
    <property type="entry name" value="SAM"/>
    <property type="match status" value="1"/>
</dbReference>
<dbReference type="PANTHER" id="PTHR24201">
    <property type="entry name" value="ANK_REP_REGION DOMAIN-CONTAINING PROTEIN"/>
    <property type="match status" value="1"/>
</dbReference>
<protein>
    <submittedName>
        <fullName evidence="6">Syndrome type-1G homolog</fullName>
    </submittedName>
</protein>
<dbReference type="AlphaFoldDB" id="A0AA36BZT2"/>